<dbReference type="AlphaFoldDB" id="A0AAD5M219"/>
<proteinExistence type="predicted"/>
<name>A0AAD5M219_PARTN</name>
<feature type="non-terminal residue" evidence="1">
    <location>
        <position position="91"/>
    </location>
</feature>
<keyword evidence="2" id="KW-1185">Reference proteome</keyword>
<dbReference type="Proteomes" id="UP001196413">
    <property type="component" value="Unassembled WGS sequence"/>
</dbReference>
<evidence type="ECO:0000313" key="1">
    <source>
        <dbReference type="EMBL" id="KAJ1348453.1"/>
    </source>
</evidence>
<accession>A0AAD5M219</accession>
<reference evidence="1" key="1">
    <citation type="submission" date="2021-06" db="EMBL/GenBank/DDBJ databases">
        <title>Parelaphostrongylus tenuis whole genome reference sequence.</title>
        <authorList>
            <person name="Garwood T.J."/>
            <person name="Larsen P.A."/>
            <person name="Fountain-Jones N.M."/>
            <person name="Garbe J.R."/>
            <person name="Macchietto M.G."/>
            <person name="Kania S.A."/>
            <person name="Gerhold R.W."/>
            <person name="Richards J.E."/>
            <person name="Wolf T.M."/>
        </authorList>
    </citation>
    <scope>NUCLEOTIDE SEQUENCE</scope>
    <source>
        <strain evidence="1">MNPRO001-30</strain>
        <tissue evidence="1">Meninges</tissue>
    </source>
</reference>
<dbReference type="EMBL" id="JAHQIW010000509">
    <property type="protein sequence ID" value="KAJ1348453.1"/>
    <property type="molecule type" value="Genomic_DNA"/>
</dbReference>
<sequence>MVSTSPTAAAQVPGIATSKGAAQAFVHRLVMQTALKKEGRRNVSRISTTVLSTSRQLIKISFLHFHISFHLYLRQLVECATWNRMRKHSVL</sequence>
<comment type="caution">
    <text evidence="1">The sequence shown here is derived from an EMBL/GenBank/DDBJ whole genome shotgun (WGS) entry which is preliminary data.</text>
</comment>
<protein>
    <submittedName>
        <fullName evidence="1">Uncharacterized protein</fullName>
    </submittedName>
</protein>
<organism evidence="1 2">
    <name type="scientific">Parelaphostrongylus tenuis</name>
    <name type="common">Meningeal worm</name>
    <dbReference type="NCBI Taxonomy" id="148309"/>
    <lineage>
        <taxon>Eukaryota</taxon>
        <taxon>Metazoa</taxon>
        <taxon>Ecdysozoa</taxon>
        <taxon>Nematoda</taxon>
        <taxon>Chromadorea</taxon>
        <taxon>Rhabditida</taxon>
        <taxon>Rhabditina</taxon>
        <taxon>Rhabditomorpha</taxon>
        <taxon>Strongyloidea</taxon>
        <taxon>Metastrongylidae</taxon>
        <taxon>Parelaphostrongylus</taxon>
    </lineage>
</organism>
<evidence type="ECO:0000313" key="2">
    <source>
        <dbReference type="Proteomes" id="UP001196413"/>
    </source>
</evidence>
<gene>
    <name evidence="1" type="ORF">KIN20_003754</name>
</gene>